<reference evidence="1" key="1">
    <citation type="submission" date="2020-03" db="EMBL/GenBank/DDBJ databases">
        <title>The deep terrestrial virosphere.</title>
        <authorList>
            <person name="Holmfeldt K."/>
            <person name="Nilsson E."/>
            <person name="Simone D."/>
            <person name="Lopez-Fernandez M."/>
            <person name="Wu X."/>
            <person name="de Brujin I."/>
            <person name="Lundin D."/>
            <person name="Andersson A."/>
            <person name="Bertilsson S."/>
            <person name="Dopson M."/>
        </authorList>
    </citation>
    <scope>NUCLEOTIDE SEQUENCE</scope>
    <source>
        <strain evidence="1">MM415A07789</strain>
    </source>
</reference>
<dbReference type="Pfam" id="PF23802">
    <property type="entry name" value="DUF7178"/>
    <property type="match status" value="1"/>
</dbReference>
<name>A0A6M3JDS5_9ZZZZ</name>
<accession>A0A6M3JDS5</accession>
<protein>
    <submittedName>
        <fullName evidence="1">Uncharacterized protein</fullName>
    </submittedName>
</protein>
<dbReference type="EMBL" id="MT141595">
    <property type="protein sequence ID" value="QJA68194.1"/>
    <property type="molecule type" value="Genomic_DNA"/>
</dbReference>
<organism evidence="1">
    <name type="scientific">viral metagenome</name>
    <dbReference type="NCBI Taxonomy" id="1070528"/>
    <lineage>
        <taxon>unclassified sequences</taxon>
        <taxon>metagenomes</taxon>
        <taxon>organismal metagenomes</taxon>
    </lineage>
</organism>
<evidence type="ECO:0000313" key="1">
    <source>
        <dbReference type="EMBL" id="QJA68194.1"/>
    </source>
</evidence>
<dbReference type="InterPro" id="IPR055602">
    <property type="entry name" value="DUF7178"/>
</dbReference>
<gene>
    <name evidence="1" type="ORF">MM415A07789_0006</name>
</gene>
<proteinExistence type="predicted"/>
<sequence>MANPIDWYADSREAIQVYYGEDWQLFCKLLAACSPNCSLPSNLTLAQKAYNLIKTEEELPKAGFIKAHYSQVTKMLVGDKPGRKVGNFYQNLIGNEQAITVDVWMARYYGLKRPKAISAKDYTYVEDCVRMDADYAGLTPAQFQAKTWCMVRGSSENFGDLLRSRGRQLSF</sequence>
<dbReference type="AlphaFoldDB" id="A0A6M3JDS5"/>